<keyword evidence="12" id="KW-0503">Monooxygenase</keyword>
<evidence type="ECO:0000256" key="12">
    <source>
        <dbReference type="ARBA" id="ARBA00023033"/>
    </source>
</evidence>
<dbReference type="SUPFAM" id="SSF48264">
    <property type="entry name" value="Cytochrome P450"/>
    <property type="match status" value="1"/>
</dbReference>
<evidence type="ECO:0000256" key="13">
    <source>
        <dbReference type="ARBA" id="ARBA00067672"/>
    </source>
</evidence>
<dbReference type="InterPro" id="IPR036396">
    <property type="entry name" value="Cyt_P450_sf"/>
</dbReference>
<comment type="subcellular location">
    <subcellularLocation>
        <location evidence="2">Membrane</location>
        <topology evidence="2">Single-pass membrane protein</topology>
    </subcellularLocation>
</comment>
<dbReference type="FunFam" id="1.10.630.10:FF:000076">
    <property type="entry name" value="Cytochrome P450 monooxygenase"/>
    <property type="match status" value="1"/>
</dbReference>
<name>A0AAN7BZN6_9PEZI</name>
<reference evidence="18" key="2">
    <citation type="submission" date="2023-05" db="EMBL/GenBank/DDBJ databases">
        <authorList>
            <consortium name="Lawrence Berkeley National Laboratory"/>
            <person name="Steindorff A."/>
            <person name="Hensen N."/>
            <person name="Bonometti L."/>
            <person name="Westerberg I."/>
            <person name="Brannstrom I.O."/>
            <person name="Guillou S."/>
            <person name="Cros-Aarteil S."/>
            <person name="Calhoun S."/>
            <person name="Haridas S."/>
            <person name="Kuo A."/>
            <person name="Mondo S."/>
            <person name="Pangilinan J."/>
            <person name="Riley R."/>
            <person name="Labutti K."/>
            <person name="Andreopoulos B."/>
            <person name="Lipzen A."/>
            <person name="Chen C."/>
            <person name="Yanf M."/>
            <person name="Daum C."/>
            <person name="Ng V."/>
            <person name="Clum A."/>
            <person name="Ohm R."/>
            <person name="Martin F."/>
            <person name="Silar P."/>
            <person name="Natvig D."/>
            <person name="Lalanne C."/>
            <person name="Gautier V."/>
            <person name="Ament-Velasquez S.L."/>
            <person name="Kruys A."/>
            <person name="Hutchinson M.I."/>
            <person name="Powell A.J."/>
            <person name="Barry K."/>
            <person name="Miller A.N."/>
            <person name="Grigoriev I.V."/>
            <person name="Debuchy R."/>
            <person name="Gladieux P."/>
            <person name="Thoren M.H."/>
            <person name="Johannesson H."/>
        </authorList>
    </citation>
    <scope>NUCLEOTIDE SEQUENCE</scope>
    <source>
        <strain evidence="18">CBS 990.96</strain>
    </source>
</reference>
<dbReference type="GO" id="GO:0005506">
    <property type="term" value="F:iron ion binding"/>
    <property type="evidence" value="ECO:0007669"/>
    <property type="project" value="InterPro"/>
</dbReference>
<dbReference type="EMBL" id="MU865290">
    <property type="protein sequence ID" value="KAK4231878.1"/>
    <property type="molecule type" value="Genomic_DNA"/>
</dbReference>
<evidence type="ECO:0000256" key="16">
    <source>
        <dbReference type="PIRSR" id="PIRSR602401-1"/>
    </source>
</evidence>
<keyword evidence="19" id="KW-1185">Reference proteome</keyword>
<evidence type="ECO:0000256" key="6">
    <source>
        <dbReference type="ARBA" id="ARBA00022692"/>
    </source>
</evidence>
<keyword evidence="11" id="KW-0843">Virulence</keyword>
<evidence type="ECO:0000256" key="8">
    <source>
        <dbReference type="ARBA" id="ARBA00022989"/>
    </source>
</evidence>
<evidence type="ECO:0000256" key="9">
    <source>
        <dbReference type="ARBA" id="ARBA00023002"/>
    </source>
</evidence>
<dbReference type="InterPro" id="IPR050121">
    <property type="entry name" value="Cytochrome_P450_monoxygenase"/>
</dbReference>
<proteinExistence type="inferred from homology"/>
<evidence type="ECO:0000256" key="11">
    <source>
        <dbReference type="ARBA" id="ARBA00023026"/>
    </source>
</evidence>
<evidence type="ECO:0000256" key="2">
    <source>
        <dbReference type="ARBA" id="ARBA00004167"/>
    </source>
</evidence>
<gene>
    <name evidence="18" type="ORF">QBC38DRAFT_464807</name>
</gene>
<evidence type="ECO:0000313" key="18">
    <source>
        <dbReference type="EMBL" id="KAK4231878.1"/>
    </source>
</evidence>
<accession>A0AAN7BZN6</accession>
<evidence type="ECO:0000313" key="19">
    <source>
        <dbReference type="Proteomes" id="UP001301958"/>
    </source>
</evidence>
<comment type="cofactor">
    <cofactor evidence="1 16">
        <name>heme</name>
        <dbReference type="ChEBI" id="CHEBI:30413"/>
    </cofactor>
</comment>
<comment type="similarity">
    <text evidence="4">Belongs to the cytochrome P450 family.</text>
</comment>
<evidence type="ECO:0000256" key="4">
    <source>
        <dbReference type="ARBA" id="ARBA00010617"/>
    </source>
</evidence>
<dbReference type="GO" id="GO:0016020">
    <property type="term" value="C:membrane"/>
    <property type="evidence" value="ECO:0007669"/>
    <property type="project" value="UniProtKB-SubCell"/>
</dbReference>
<dbReference type="PRINTS" id="PR00463">
    <property type="entry name" value="EP450I"/>
</dbReference>
<dbReference type="PANTHER" id="PTHR24305:SF168">
    <property type="entry name" value="P450, PUTATIVE (EUROFUNG)-RELATED"/>
    <property type="match status" value="1"/>
</dbReference>
<evidence type="ECO:0000256" key="3">
    <source>
        <dbReference type="ARBA" id="ARBA00004972"/>
    </source>
</evidence>
<keyword evidence="10 16" id="KW-0408">Iron</keyword>
<organism evidence="18 19">
    <name type="scientific">Podospora fimiseda</name>
    <dbReference type="NCBI Taxonomy" id="252190"/>
    <lineage>
        <taxon>Eukaryota</taxon>
        <taxon>Fungi</taxon>
        <taxon>Dikarya</taxon>
        <taxon>Ascomycota</taxon>
        <taxon>Pezizomycotina</taxon>
        <taxon>Sordariomycetes</taxon>
        <taxon>Sordariomycetidae</taxon>
        <taxon>Sordariales</taxon>
        <taxon>Podosporaceae</taxon>
        <taxon>Podospora</taxon>
    </lineage>
</organism>
<dbReference type="Gene3D" id="1.10.630.10">
    <property type="entry name" value="Cytochrome P450"/>
    <property type="match status" value="1"/>
</dbReference>
<feature type="binding site" description="axial binding residue" evidence="16">
    <location>
        <position position="471"/>
    </location>
    <ligand>
        <name>heme</name>
        <dbReference type="ChEBI" id="CHEBI:30413"/>
    </ligand>
    <ligandPart>
        <name>Fe</name>
        <dbReference type="ChEBI" id="CHEBI:18248"/>
    </ligandPart>
</feature>
<reference evidence="18" key="1">
    <citation type="journal article" date="2023" name="Mol. Phylogenet. Evol.">
        <title>Genome-scale phylogeny and comparative genomics of the fungal order Sordariales.</title>
        <authorList>
            <person name="Hensen N."/>
            <person name="Bonometti L."/>
            <person name="Westerberg I."/>
            <person name="Brannstrom I.O."/>
            <person name="Guillou S."/>
            <person name="Cros-Aarteil S."/>
            <person name="Calhoun S."/>
            <person name="Haridas S."/>
            <person name="Kuo A."/>
            <person name="Mondo S."/>
            <person name="Pangilinan J."/>
            <person name="Riley R."/>
            <person name="LaButti K."/>
            <person name="Andreopoulos B."/>
            <person name="Lipzen A."/>
            <person name="Chen C."/>
            <person name="Yan M."/>
            <person name="Daum C."/>
            <person name="Ng V."/>
            <person name="Clum A."/>
            <person name="Steindorff A."/>
            <person name="Ohm R.A."/>
            <person name="Martin F."/>
            <person name="Silar P."/>
            <person name="Natvig D.O."/>
            <person name="Lalanne C."/>
            <person name="Gautier V."/>
            <person name="Ament-Velasquez S.L."/>
            <person name="Kruys A."/>
            <person name="Hutchinson M.I."/>
            <person name="Powell A.J."/>
            <person name="Barry K."/>
            <person name="Miller A.N."/>
            <person name="Grigoriev I.V."/>
            <person name="Debuchy R."/>
            <person name="Gladieux P."/>
            <person name="Hiltunen Thoren M."/>
            <person name="Johannesson H."/>
        </authorList>
    </citation>
    <scope>NUCLEOTIDE SEQUENCE</scope>
    <source>
        <strain evidence="18">CBS 990.96</strain>
    </source>
</reference>
<comment type="caution">
    <text evidence="18">The sequence shown here is derived from an EMBL/GenBank/DDBJ whole genome shotgun (WGS) entry which is preliminary data.</text>
</comment>
<protein>
    <recommendedName>
        <fullName evidence="14">Cytochrome P450 monooxygenase ABA1</fullName>
    </recommendedName>
    <alternativeName>
        <fullName evidence="15">Abscisic acid biosynthesis protein 1</fullName>
    </alternativeName>
    <alternativeName>
        <fullName evidence="13">Cytochrome P450 monooxygenase aba1</fullName>
    </alternativeName>
</protein>
<comment type="pathway">
    <text evidence="3">Hormone biosynthesis.</text>
</comment>
<keyword evidence="5 16" id="KW-0349">Heme</keyword>
<dbReference type="GO" id="GO:0004497">
    <property type="term" value="F:monooxygenase activity"/>
    <property type="evidence" value="ECO:0007669"/>
    <property type="project" value="UniProtKB-KW"/>
</dbReference>
<dbReference type="Proteomes" id="UP001301958">
    <property type="component" value="Unassembled WGS sequence"/>
</dbReference>
<evidence type="ECO:0000256" key="14">
    <source>
        <dbReference type="ARBA" id="ARBA00068222"/>
    </source>
</evidence>
<evidence type="ECO:0000256" key="10">
    <source>
        <dbReference type="ARBA" id="ARBA00023004"/>
    </source>
</evidence>
<evidence type="ECO:0000256" key="5">
    <source>
        <dbReference type="ARBA" id="ARBA00022617"/>
    </source>
</evidence>
<evidence type="ECO:0000256" key="7">
    <source>
        <dbReference type="ARBA" id="ARBA00022723"/>
    </source>
</evidence>
<keyword evidence="9" id="KW-0560">Oxidoreductase</keyword>
<dbReference type="CDD" id="cd11060">
    <property type="entry name" value="CYP57A1-like"/>
    <property type="match status" value="1"/>
</dbReference>
<keyword evidence="6 17" id="KW-0812">Transmembrane</keyword>
<keyword evidence="7 16" id="KW-0479">Metal-binding</keyword>
<sequence length="530" mass="59117">MGNSTVSSSPQDARPATLASAAMNALNLNDSPWAAATLIGTILVASFVLHTIVEWYRLSHIPGPFLASVTRYWTIRESLNGRLPQSLKKLNDKYGPLVRIGPNDLITSDVNVLRKMMQVRSPYTRGPWYDAWRLDPTRDNLFSMRDDVAHTALRAKMVPGYSGKENLSMETTIETNITRLINLIEKKYISTSKEYRPMDFAAKGQYFTLDVISELAFGEPLGYLERDGDLYDYLKITAASVPAMLVLSCIPTLANMIQSRFLRFLLPKETDKIGFGAFIGVTNRVVAQRFKSHDPDGQQDMLSSFIRHGLNQEEASGEALLQVVAGSDTSATTIRGVMLYLMSNPPAYKKLQAEIDEAIAVGKISSPIKDSEARELPYLQAVIKEGIRILPPAGGAFFKEVPTGGDVICGKFVPAGTQIGGSALAIQHDKKTYGEDADFFKPERWLDDDVEKVELMKQTVDMVFHSGKWQCPGKTVALMEFNKIFVELLRRFEWSLVNPFQPTKINNAGVWLFDDFYVCVTRRGSDEQNA</sequence>
<evidence type="ECO:0000256" key="15">
    <source>
        <dbReference type="ARBA" id="ARBA00079990"/>
    </source>
</evidence>
<dbReference type="PRINTS" id="PR00385">
    <property type="entry name" value="P450"/>
</dbReference>
<dbReference type="InterPro" id="IPR001128">
    <property type="entry name" value="Cyt_P450"/>
</dbReference>
<dbReference type="AlphaFoldDB" id="A0AAN7BZN6"/>
<evidence type="ECO:0000256" key="17">
    <source>
        <dbReference type="SAM" id="Phobius"/>
    </source>
</evidence>
<dbReference type="Pfam" id="PF00067">
    <property type="entry name" value="p450"/>
    <property type="match status" value="1"/>
</dbReference>
<dbReference type="GO" id="GO:0016705">
    <property type="term" value="F:oxidoreductase activity, acting on paired donors, with incorporation or reduction of molecular oxygen"/>
    <property type="evidence" value="ECO:0007669"/>
    <property type="project" value="InterPro"/>
</dbReference>
<feature type="transmembrane region" description="Helical" evidence="17">
    <location>
        <begin position="33"/>
        <end position="53"/>
    </location>
</feature>
<keyword evidence="8 17" id="KW-1133">Transmembrane helix</keyword>
<evidence type="ECO:0000256" key="1">
    <source>
        <dbReference type="ARBA" id="ARBA00001971"/>
    </source>
</evidence>
<dbReference type="GO" id="GO:0020037">
    <property type="term" value="F:heme binding"/>
    <property type="evidence" value="ECO:0007669"/>
    <property type="project" value="InterPro"/>
</dbReference>
<dbReference type="InterPro" id="IPR002401">
    <property type="entry name" value="Cyt_P450_E_grp-I"/>
</dbReference>
<keyword evidence="17" id="KW-0472">Membrane</keyword>
<dbReference type="PANTHER" id="PTHR24305">
    <property type="entry name" value="CYTOCHROME P450"/>
    <property type="match status" value="1"/>
</dbReference>